<dbReference type="PATRIC" id="fig|46429.4.peg.3874"/>
<evidence type="ECO:0000313" key="1">
    <source>
        <dbReference type="EMBL" id="KEQ51884.1"/>
    </source>
</evidence>
<dbReference type="eggNOG" id="ENOG50316FF">
    <property type="taxonomic scope" value="Bacteria"/>
</dbReference>
<dbReference type="EMBL" id="JFHR01000061">
    <property type="protein sequence ID" value="KEQ51884.1"/>
    <property type="molecule type" value="Genomic_DNA"/>
</dbReference>
<evidence type="ECO:0000313" key="2">
    <source>
        <dbReference type="Proteomes" id="UP000028411"/>
    </source>
</evidence>
<accession>A0A081R9L1</accession>
<dbReference type="AlphaFoldDB" id="A0A081R9L1"/>
<name>A0A081R9L1_SPHCR</name>
<protein>
    <submittedName>
        <fullName evidence="1">Uncharacterized protein</fullName>
    </submittedName>
</protein>
<dbReference type="Proteomes" id="UP000028411">
    <property type="component" value="Unassembled WGS sequence"/>
</dbReference>
<gene>
    <name evidence="1" type="ORF">BV95_03884</name>
</gene>
<comment type="caution">
    <text evidence="1">The sequence shown here is derived from an EMBL/GenBank/DDBJ whole genome shotgun (WGS) entry which is preliminary data.</text>
</comment>
<organism evidence="1 2">
    <name type="scientific">Sphingobium chlorophenolicum</name>
    <dbReference type="NCBI Taxonomy" id="46429"/>
    <lineage>
        <taxon>Bacteria</taxon>
        <taxon>Pseudomonadati</taxon>
        <taxon>Pseudomonadota</taxon>
        <taxon>Alphaproteobacteria</taxon>
        <taxon>Sphingomonadales</taxon>
        <taxon>Sphingomonadaceae</taxon>
        <taxon>Sphingobium</taxon>
    </lineage>
</organism>
<proteinExistence type="predicted"/>
<reference evidence="1 2" key="1">
    <citation type="submission" date="2014-02" db="EMBL/GenBank/DDBJ databases">
        <title>Whole genome sequence of Sphingobium chlorophenolicum NBRC 16172.</title>
        <authorList>
            <person name="Gan H.M."/>
            <person name="Gan H.Y."/>
            <person name="Chew T.H."/>
            <person name="Savka M.A."/>
        </authorList>
    </citation>
    <scope>NUCLEOTIDE SEQUENCE [LARGE SCALE GENOMIC DNA]</scope>
    <source>
        <strain evidence="1 2">NBRC 16172</strain>
    </source>
</reference>
<sequence>MPVMRTTYNSATVRLYHLSDADGGGAATTLFYGPLGEAMLIAEQQPQDVQDGLFLATDNDVVAYLDLLES</sequence>